<name>A0A2P2N0S1_RHIMU</name>
<proteinExistence type="predicted"/>
<sequence>MCTNTLAMLSMLSKDPLYSLLC</sequence>
<evidence type="ECO:0000313" key="1">
    <source>
        <dbReference type="EMBL" id="MBX36085.1"/>
    </source>
</evidence>
<accession>A0A2P2N0S1</accession>
<organism evidence="1">
    <name type="scientific">Rhizophora mucronata</name>
    <name type="common">Asiatic mangrove</name>
    <dbReference type="NCBI Taxonomy" id="61149"/>
    <lineage>
        <taxon>Eukaryota</taxon>
        <taxon>Viridiplantae</taxon>
        <taxon>Streptophyta</taxon>
        <taxon>Embryophyta</taxon>
        <taxon>Tracheophyta</taxon>
        <taxon>Spermatophyta</taxon>
        <taxon>Magnoliopsida</taxon>
        <taxon>eudicotyledons</taxon>
        <taxon>Gunneridae</taxon>
        <taxon>Pentapetalae</taxon>
        <taxon>rosids</taxon>
        <taxon>fabids</taxon>
        <taxon>Malpighiales</taxon>
        <taxon>Rhizophoraceae</taxon>
        <taxon>Rhizophora</taxon>
    </lineage>
</organism>
<protein>
    <submittedName>
        <fullName evidence="1">Uncharacterized protein</fullName>
    </submittedName>
</protein>
<reference evidence="1" key="1">
    <citation type="submission" date="2018-02" db="EMBL/GenBank/DDBJ databases">
        <title>Rhizophora mucronata_Transcriptome.</title>
        <authorList>
            <person name="Meera S.P."/>
            <person name="Sreeshan A."/>
            <person name="Augustine A."/>
        </authorList>
    </citation>
    <scope>NUCLEOTIDE SEQUENCE</scope>
    <source>
        <tissue evidence="1">Leaf</tissue>
    </source>
</reference>
<dbReference type="AlphaFoldDB" id="A0A2P2N0S1"/>
<dbReference type="EMBL" id="GGEC01055601">
    <property type="protein sequence ID" value="MBX36085.1"/>
    <property type="molecule type" value="Transcribed_RNA"/>
</dbReference>